<protein>
    <submittedName>
        <fullName evidence="2">Uncharacterized protein</fullName>
    </submittedName>
</protein>
<accession>A0ABR2GRG7</accession>
<proteinExistence type="predicted"/>
<reference evidence="2 3" key="1">
    <citation type="submission" date="2024-04" db="EMBL/GenBank/DDBJ databases">
        <title>Tritrichomonas musculus Genome.</title>
        <authorList>
            <person name="Alves-Ferreira E."/>
            <person name="Grigg M."/>
            <person name="Lorenzi H."/>
            <person name="Galac M."/>
        </authorList>
    </citation>
    <scope>NUCLEOTIDE SEQUENCE [LARGE SCALE GENOMIC DNA]</scope>
    <source>
        <strain evidence="2 3">EAF2021</strain>
    </source>
</reference>
<sequence>MADPKGTPQKPPKALARDLLGTDDERDAFRVAKMHQQFIKANSFRDQVGILCQYLRNDLIHVSYERIAQLFPYTSKQSVQNQHKKNLRVPQNVGRPEKLTEQDMAEISSEITRLHNHQPYPIYPTFLEILNFVRIKL</sequence>
<gene>
    <name evidence="2" type="ORF">M9Y10_037775</name>
</gene>
<evidence type="ECO:0000313" key="3">
    <source>
        <dbReference type="Proteomes" id="UP001470230"/>
    </source>
</evidence>
<feature type="region of interest" description="Disordered" evidence="1">
    <location>
        <begin position="1"/>
        <end position="20"/>
    </location>
</feature>
<keyword evidence="3" id="KW-1185">Reference proteome</keyword>
<organism evidence="2 3">
    <name type="scientific">Tritrichomonas musculus</name>
    <dbReference type="NCBI Taxonomy" id="1915356"/>
    <lineage>
        <taxon>Eukaryota</taxon>
        <taxon>Metamonada</taxon>
        <taxon>Parabasalia</taxon>
        <taxon>Tritrichomonadida</taxon>
        <taxon>Tritrichomonadidae</taxon>
        <taxon>Tritrichomonas</taxon>
    </lineage>
</organism>
<dbReference type="Proteomes" id="UP001470230">
    <property type="component" value="Unassembled WGS sequence"/>
</dbReference>
<name>A0ABR2GRG7_9EUKA</name>
<evidence type="ECO:0000313" key="2">
    <source>
        <dbReference type="EMBL" id="KAK8836515.1"/>
    </source>
</evidence>
<evidence type="ECO:0000256" key="1">
    <source>
        <dbReference type="SAM" id="MobiDB-lite"/>
    </source>
</evidence>
<comment type="caution">
    <text evidence="2">The sequence shown here is derived from an EMBL/GenBank/DDBJ whole genome shotgun (WGS) entry which is preliminary data.</text>
</comment>
<dbReference type="EMBL" id="JAPFFF010000065">
    <property type="protein sequence ID" value="KAK8836515.1"/>
    <property type="molecule type" value="Genomic_DNA"/>
</dbReference>